<gene>
    <name evidence="1" type="ORF">SCARUB_03002</name>
</gene>
<reference evidence="1 2" key="1">
    <citation type="submission" date="2016-07" db="EMBL/GenBank/DDBJ databases">
        <title>Draft genome of Scalindua rubra, obtained from a brine-seawater interface in the Red Sea, sheds light on salt adaptation in anammox bacteria.</title>
        <authorList>
            <person name="Speth D.R."/>
            <person name="Lagkouvardos I."/>
            <person name="Wang Y."/>
            <person name="Qian P.-Y."/>
            <person name="Dutilh B.E."/>
            <person name="Jetten M.S."/>
        </authorList>
    </citation>
    <scope>NUCLEOTIDE SEQUENCE [LARGE SCALE GENOMIC DNA]</scope>
    <source>
        <strain evidence="1">BSI-1</strain>
    </source>
</reference>
<organism evidence="1 2">
    <name type="scientific">Candidatus Scalindua rubra</name>
    <dbReference type="NCBI Taxonomy" id="1872076"/>
    <lineage>
        <taxon>Bacteria</taxon>
        <taxon>Pseudomonadati</taxon>
        <taxon>Planctomycetota</taxon>
        <taxon>Candidatus Brocadiia</taxon>
        <taxon>Candidatus Brocadiales</taxon>
        <taxon>Candidatus Scalinduaceae</taxon>
        <taxon>Candidatus Scalindua</taxon>
    </lineage>
</organism>
<dbReference type="AlphaFoldDB" id="A0A1E3X8D4"/>
<sequence>MLDREVVREFLEDKFEDIGIEIPKDISDEVIVETFCKYTEDDYYEWLKDNFKSFFDHGKPNWNWIRGRVDHYSKN</sequence>
<dbReference type="Proteomes" id="UP000094056">
    <property type="component" value="Unassembled WGS sequence"/>
</dbReference>
<evidence type="ECO:0000313" key="1">
    <source>
        <dbReference type="EMBL" id="ODS31888.1"/>
    </source>
</evidence>
<proteinExistence type="predicted"/>
<accession>A0A1E3X8D4</accession>
<protein>
    <submittedName>
        <fullName evidence="1">Uncharacterized protein</fullName>
    </submittedName>
</protein>
<name>A0A1E3X8D4_9BACT</name>
<dbReference type="EMBL" id="MAYW01000089">
    <property type="protein sequence ID" value="ODS31888.1"/>
    <property type="molecule type" value="Genomic_DNA"/>
</dbReference>
<evidence type="ECO:0000313" key="2">
    <source>
        <dbReference type="Proteomes" id="UP000094056"/>
    </source>
</evidence>
<comment type="caution">
    <text evidence="1">The sequence shown here is derived from an EMBL/GenBank/DDBJ whole genome shotgun (WGS) entry which is preliminary data.</text>
</comment>